<dbReference type="GO" id="GO:0005886">
    <property type="term" value="C:plasma membrane"/>
    <property type="evidence" value="ECO:0007669"/>
    <property type="project" value="UniProtKB-SubCell"/>
</dbReference>
<keyword evidence="8" id="KW-1185">Reference proteome</keyword>
<feature type="transmembrane region" description="Helical" evidence="6">
    <location>
        <begin position="30"/>
        <end position="52"/>
    </location>
</feature>
<keyword evidence="3 6" id="KW-0812">Transmembrane</keyword>
<evidence type="ECO:0000256" key="3">
    <source>
        <dbReference type="ARBA" id="ARBA00022692"/>
    </source>
</evidence>
<dbReference type="GO" id="GO:0036376">
    <property type="term" value="P:sodium ion export across plasma membrane"/>
    <property type="evidence" value="ECO:0007669"/>
    <property type="project" value="InterPro"/>
</dbReference>
<protein>
    <submittedName>
        <fullName evidence="7">Oxaloacetate decarboxylase, gamma chain</fullName>
    </submittedName>
</protein>
<evidence type="ECO:0000256" key="2">
    <source>
        <dbReference type="ARBA" id="ARBA00022475"/>
    </source>
</evidence>
<dbReference type="InterPro" id="IPR005899">
    <property type="entry name" value="Na_pump_deCOase"/>
</dbReference>
<evidence type="ECO:0000256" key="4">
    <source>
        <dbReference type="ARBA" id="ARBA00022989"/>
    </source>
</evidence>
<gene>
    <name evidence="7" type="ORF">Enr13x_02220</name>
</gene>
<keyword evidence="2" id="KW-1003">Cell membrane</keyword>
<accession>A0A518HHU0</accession>
<comment type="subcellular location">
    <subcellularLocation>
        <location evidence="1">Cell membrane</location>
    </subcellularLocation>
</comment>
<evidence type="ECO:0000313" key="7">
    <source>
        <dbReference type="EMBL" id="QDV40416.1"/>
    </source>
</evidence>
<organism evidence="7 8">
    <name type="scientific">Stieleria neptunia</name>
    <dbReference type="NCBI Taxonomy" id="2527979"/>
    <lineage>
        <taxon>Bacteria</taxon>
        <taxon>Pseudomonadati</taxon>
        <taxon>Planctomycetota</taxon>
        <taxon>Planctomycetia</taxon>
        <taxon>Pirellulales</taxon>
        <taxon>Pirellulaceae</taxon>
        <taxon>Stieleria</taxon>
    </lineage>
</organism>
<dbReference type="EMBL" id="CP037423">
    <property type="protein sequence ID" value="QDV40416.1"/>
    <property type="molecule type" value="Genomic_DNA"/>
</dbReference>
<dbReference type="Pfam" id="PF04277">
    <property type="entry name" value="OAD_gamma"/>
    <property type="match status" value="1"/>
</dbReference>
<dbReference type="OrthoDB" id="289282at2"/>
<keyword evidence="4 6" id="KW-1133">Transmembrane helix</keyword>
<evidence type="ECO:0000313" key="8">
    <source>
        <dbReference type="Proteomes" id="UP000319004"/>
    </source>
</evidence>
<reference evidence="7 8" key="1">
    <citation type="submission" date="2019-03" db="EMBL/GenBank/DDBJ databases">
        <title>Deep-cultivation of Planctomycetes and their phenomic and genomic characterization uncovers novel biology.</title>
        <authorList>
            <person name="Wiegand S."/>
            <person name="Jogler M."/>
            <person name="Boedeker C."/>
            <person name="Pinto D."/>
            <person name="Vollmers J."/>
            <person name="Rivas-Marin E."/>
            <person name="Kohn T."/>
            <person name="Peeters S.H."/>
            <person name="Heuer A."/>
            <person name="Rast P."/>
            <person name="Oberbeckmann S."/>
            <person name="Bunk B."/>
            <person name="Jeske O."/>
            <person name="Meyerdierks A."/>
            <person name="Storesund J.E."/>
            <person name="Kallscheuer N."/>
            <person name="Luecker S."/>
            <person name="Lage O.M."/>
            <person name="Pohl T."/>
            <person name="Merkel B.J."/>
            <person name="Hornburger P."/>
            <person name="Mueller R.-W."/>
            <person name="Bruemmer F."/>
            <person name="Labrenz M."/>
            <person name="Spormann A.M."/>
            <person name="Op den Camp H."/>
            <person name="Overmann J."/>
            <person name="Amann R."/>
            <person name="Jetten M.S.M."/>
            <person name="Mascher T."/>
            <person name="Medema M.H."/>
            <person name="Devos D.P."/>
            <person name="Kaster A.-K."/>
            <person name="Ovreas L."/>
            <person name="Rohde M."/>
            <person name="Galperin M.Y."/>
            <person name="Jogler C."/>
        </authorList>
    </citation>
    <scope>NUCLEOTIDE SEQUENCE [LARGE SCALE GENOMIC DNA]</scope>
    <source>
        <strain evidence="7 8">Enr13</strain>
    </source>
</reference>
<keyword evidence="5 6" id="KW-0472">Membrane</keyword>
<dbReference type="AlphaFoldDB" id="A0A518HHU0"/>
<dbReference type="Proteomes" id="UP000319004">
    <property type="component" value="Chromosome"/>
</dbReference>
<sequence length="113" mass="12038">MLATTVFSATVLSVFGNLLALDEIAVRGLSIAVAGMLIVMFALTFISLFIAASPRILAAVAKVYPEPVERHRKRPDPKGLNGDDEAVLAAIGFVLHTEFQRQCAAENAAKKNG</sequence>
<name>A0A518HHU0_9BACT</name>
<dbReference type="GO" id="GO:0015081">
    <property type="term" value="F:sodium ion transmembrane transporter activity"/>
    <property type="evidence" value="ECO:0007669"/>
    <property type="project" value="InterPro"/>
</dbReference>
<evidence type="ECO:0000256" key="6">
    <source>
        <dbReference type="SAM" id="Phobius"/>
    </source>
</evidence>
<proteinExistence type="predicted"/>
<dbReference type="RefSeq" id="WP_145384303.1">
    <property type="nucleotide sequence ID" value="NZ_CP037423.1"/>
</dbReference>
<evidence type="ECO:0000256" key="5">
    <source>
        <dbReference type="ARBA" id="ARBA00023136"/>
    </source>
</evidence>
<evidence type="ECO:0000256" key="1">
    <source>
        <dbReference type="ARBA" id="ARBA00004236"/>
    </source>
</evidence>
<dbReference type="KEGG" id="snep:Enr13x_02220"/>